<dbReference type="Proteomes" id="UP000007812">
    <property type="component" value="Chromosome"/>
</dbReference>
<name>F4G2Z7_METCR</name>
<protein>
    <submittedName>
        <fullName evidence="1">Uncharacterized protein</fullName>
    </submittedName>
</protein>
<dbReference type="AlphaFoldDB" id="F4G2Z7"/>
<proteinExistence type="predicted"/>
<dbReference type="EMBL" id="CP002656">
    <property type="protein sequence ID" value="AEB95195.1"/>
    <property type="molecule type" value="Genomic_DNA"/>
</dbReference>
<dbReference type="HOGENOM" id="CLU_2613614_0_0_2"/>
<evidence type="ECO:0000313" key="2">
    <source>
        <dbReference type="Proteomes" id="UP000007812"/>
    </source>
</evidence>
<organism evidence="1 2">
    <name type="scientific">Metallosphaera cuprina (strain Ar-4)</name>
    <dbReference type="NCBI Taxonomy" id="1006006"/>
    <lineage>
        <taxon>Archaea</taxon>
        <taxon>Thermoproteota</taxon>
        <taxon>Thermoprotei</taxon>
        <taxon>Sulfolobales</taxon>
        <taxon>Sulfolobaceae</taxon>
        <taxon>Metallosphaera</taxon>
    </lineage>
</organism>
<accession>F4G2Z7</accession>
<sequence length="78" mass="8756">MELKDGSLTVARTRNINVESFMELKVVEILSGIPSGYMSRILHGVESILLLDYNAICSGRILHGVERYLRSNSKLGYQ</sequence>
<gene>
    <name evidence="1" type="ordered locus">Mcup_1090</name>
</gene>
<reference evidence="1 2" key="1">
    <citation type="journal article" date="2011" name="J. Bacteriol.">
        <title>Complete genome sequence of Metallosphaera cuprina, a metal sulfide-oxidizing archaeon from a hot spring.</title>
        <authorList>
            <person name="Liu L.J."/>
            <person name="You X.Y."/>
            <person name="Zheng H."/>
            <person name="Wang S."/>
            <person name="Jiang C.Y."/>
            <person name="Liu S.J."/>
        </authorList>
    </citation>
    <scope>NUCLEOTIDE SEQUENCE [LARGE SCALE GENOMIC DNA]</scope>
    <source>
        <strain evidence="1 2">Ar-4</strain>
    </source>
</reference>
<keyword evidence="2" id="KW-1185">Reference proteome</keyword>
<dbReference type="KEGG" id="mcn:Mcup_1090"/>
<dbReference type="STRING" id="1006006.Mcup_1090"/>
<evidence type="ECO:0000313" key="1">
    <source>
        <dbReference type="EMBL" id="AEB95195.1"/>
    </source>
</evidence>